<name>A0ABD3RZ27_9STRA</name>
<keyword evidence="2" id="KW-1185">Reference proteome</keyword>
<dbReference type="EMBL" id="JALLPB020000102">
    <property type="protein sequence ID" value="KAL3817499.1"/>
    <property type="molecule type" value="Genomic_DNA"/>
</dbReference>
<organism evidence="1 2">
    <name type="scientific">Cyclostephanos tholiformis</name>
    <dbReference type="NCBI Taxonomy" id="382380"/>
    <lineage>
        <taxon>Eukaryota</taxon>
        <taxon>Sar</taxon>
        <taxon>Stramenopiles</taxon>
        <taxon>Ochrophyta</taxon>
        <taxon>Bacillariophyta</taxon>
        <taxon>Coscinodiscophyceae</taxon>
        <taxon>Thalassiosirophycidae</taxon>
        <taxon>Stephanodiscales</taxon>
        <taxon>Stephanodiscaceae</taxon>
        <taxon>Cyclostephanos</taxon>
    </lineage>
</organism>
<proteinExistence type="predicted"/>
<gene>
    <name evidence="1" type="ORF">ACHAXA_007089</name>
</gene>
<evidence type="ECO:0000313" key="1">
    <source>
        <dbReference type="EMBL" id="KAL3817499.1"/>
    </source>
</evidence>
<accession>A0ABD3RZ27</accession>
<dbReference type="AlphaFoldDB" id="A0ABD3RZ27"/>
<protein>
    <submittedName>
        <fullName evidence="1">Uncharacterized protein</fullName>
    </submittedName>
</protein>
<comment type="caution">
    <text evidence="1">The sequence shown here is derived from an EMBL/GenBank/DDBJ whole genome shotgun (WGS) entry which is preliminary data.</text>
</comment>
<sequence>MYLIDLTPRLLLFDCKRLSSHFTRAKIPVTTWELYTTREACCDANYPYSNICNGPLPPEPPTKHPTIVAPEENDYDIVPLRFDVTGLPDDVSIMDLKEQMETILTRIMLRLADEVEGLSVTNVEQTVPKSGQPNIRGQATAYFNVQTVHVEGSNYGPLIIQAVQDSYDELLDQI</sequence>
<dbReference type="Proteomes" id="UP001530377">
    <property type="component" value="Unassembled WGS sequence"/>
</dbReference>
<reference evidence="1 2" key="1">
    <citation type="submission" date="2024-10" db="EMBL/GenBank/DDBJ databases">
        <title>Updated reference genomes for cyclostephanoid diatoms.</title>
        <authorList>
            <person name="Roberts W.R."/>
            <person name="Alverson A.J."/>
        </authorList>
    </citation>
    <scope>NUCLEOTIDE SEQUENCE [LARGE SCALE GENOMIC DNA]</scope>
    <source>
        <strain evidence="1 2">AJA228-03</strain>
    </source>
</reference>
<evidence type="ECO:0000313" key="2">
    <source>
        <dbReference type="Proteomes" id="UP001530377"/>
    </source>
</evidence>